<gene>
    <name evidence="3" type="ORF">POL72_14195</name>
</gene>
<dbReference type="SUPFAM" id="SSF51735">
    <property type="entry name" value="NAD(P)-binding Rossmann-fold domains"/>
    <property type="match status" value="1"/>
</dbReference>
<protein>
    <submittedName>
        <fullName evidence="3">NAD-dependent epimerase/dehydratase family protein</fullName>
    </submittedName>
</protein>
<dbReference type="Proteomes" id="UP001217485">
    <property type="component" value="Unassembled WGS sequence"/>
</dbReference>
<evidence type="ECO:0000313" key="4">
    <source>
        <dbReference type="Proteomes" id="UP001217485"/>
    </source>
</evidence>
<name>A0ABT5C122_9BACT</name>
<dbReference type="EMBL" id="JAQNDK010000001">
    <property type="protein sequence ID" value="MDC0678892.1"/>
    <property type="molecule type" value="Genomic_DNA"/>
</dbReference>
<dbReference type="Pfam" id="PF01370">
    <property type="entry name" value="Epimerase"/>
    <property type="match status" value="2"/>
</dbReference>
<comment type="similarity">
    <text evidence="1">Belongs to the NAD(P)-dependent epimerase/dehydratase family.</text>
</comment>
<feature type="domain" description="NAD-dependent epimerase/dehydratase" evidence="2">
    <location>
        <begin position="173"/>
        <end position="280"/>
    </location>
</feature>
<dbReference type="Gene3D" id="3.40.50.720">
    <property type="entry name" value="NAD(P)-binding Rossmann-like Domain"/>
    <property type="match status" value="1"/>
</dbReference>
<proteinExistence type="inferred from homology"/>
<feature type="domain" description="NAD-dependent epimerase/dehydratase" evidence="2">
    <location>
        <begin position="5"/>
        <end position="131"/>
    </location>
</feature>
<accession>A0ABT5C122</accession>
<evidence type="ECO:0000259" key="2">
    <source>
        <dbReference type="Pfam" id="PF01370"/>
    </source>
</evidence>
<dbReference type="PANTHER" id="PTHR43000">
    <property type="entry name" value="DTDP-D-GLUCOSE 4,6-DEHYDRATASE-RELATED"/>
    <property type="match status" value="1"/>
</dbReference>
<dbReference type="PRINTS" id="PR01713">
    <property type="entry name" value="NUCEPIMERASE"/>
</dbReference>
<evidence type="ECO:0000313" key="3">
    <source>
        <dbReference type="EMBL" id="MDC0678892.1"/>
    </source>
</evidence>
<comment type="caution">
    <text evidence="3">The sequence shown here is derived from an EMBL/GenBank/DDBJ whole genome shotgun (WGS) entry which is preliminary data.</text>
</comment>
<sequence>MTSHVLITGGAGFIGSHVADELLRQGVRVRALDSLVPQVHGPDRRRPAYLDPEVELIVGDVRDRDAVRSALRGVDAVVHFASAVGVGQSMYKIAEYTSINNVGTAVLLEELAEKPVSRLLVASSMSVYGEGLYRTASGAVVPGVSRPLEQLRRGDWEVRSEAGEALVPIPTPESKPPSLESVYALSKYDQERLCLMIGRAYQIPTVALRFFNVYGRRQALSNPYTGVLAIFAARLLNGRPPVIFEDGLQRRDLVSVTDVARACVRALGADAAIGQVLNIGSGRSYTVREVAERVREVMGKSGIEPEIVGKSRLGDVRHCFADIGAAQQKIGYAPRVSLEEGLRDLADWLEGQVAKDAVAQARAELESRGLTV</sequence>
<reference evidence="3 4" key="1">
    <citation type="submission" date="2023-01" db="EMBL/GenBank/DDBJ databases">
        <title>Minimal conservation of predation-associated metabolite biosynthetic gene clusters underscores biosynthetic potential of Myxococcota including descriptions for ten novel species: Archangium lansinium sp. nov., Myxococcus landrumus sp. nov., Nannocystis bai.</title>
        <authorList>
            <person name="Ahearne A."/>
            <person name="Stevens C."/>
            <person name="Dowd S."/>
        </authorList>
    </citation>
    <scope>NUCLEOTIDE SEQUENCE [LARGE SCALE GENOMIC DNA]</scope>
    <source>
        <strain evidence="3 4">WIWO2</strain>
    </source>
</reference>
<dbReference type="InterPro" id="IPR001509">
    <property type="entry name" value="Epimerase_deHydtase"/>
</dbReference>
<dbReference type="InterPro" id="IPR036291">
    <property type="entry name" value="NAD(P)-bd_dom_sf"/>
</dbReference>
<keyword evidence="4" id="KW-1185">Reference proteome</keyword>
<dbReference type="RefSeq" id="WP_272095741.1">
    <property type="nucleotide sequence ID" value="NZ_JAQNDK010000001.1"/>
</dbReference>
<organism evidence="3 4">
    <name type="scientific">Sorangium atrum</name>
    <dbReference type="NCBI Taxonomy" id="2995308"/>
    <lineage>
        <taxon>Bacteria</taxon>
        <taxon>Pseudomonadati</taxon>
        <taxon>Myxococcota</taxon>
        <taxon>Polyangia</taxon>
        <taxon>Polyangiales</taxon>
        <taxon>Polyangiaceae</taxon>
        <taxon>Sorangium</taxon>
    </lineage>
</organism>
<evidence type="ECO:0000256" key="1">
    <source>
        <dbReference type="ARBA" id="ARBA00007637"/>
    </source>
</evidence>